<gene>
    <name evidence="2" type="ORF">PSTG_10469</name>
</gene>
<dbReference type="AlphaFoldDB" id="A0A0L0VB19"/>
<feature type="compositionally biased region" description="Basic residues" evidence="1">
    <location>
        <begin position="49"/>
        <end position="59"/>
    </location>
</feature>
<evidence type="ECO:0000313" key="2">
    <source>
        <dbReference type="EMBL" id="KNE96204.1"/>
    </source>
</evidence>
<evidence type="ECO:0000313" key="3">
    <source>
        <dbReference type="Proteomes" id="UP000054564"/>
    </source>
</evidence>
<organism evidence="2 3">
    <name type="scientific">Puccinia striiformis f. sp. tritici PST-78</name>
    <dbReference type="NCBI Taxonomy" id="1165861"/>
    <lineage>
        <taxon>Eukaryota</taxon>
        <taxon>Fungi</taxon>
        <taxon>Dikarya</taxon>
        <taxon>Basidiomycota</taxon>
        <taxon>Pucciniomycotina</taxon>
        <taxon>Pucciniomycetes</taxon>
        <taxon>Pucciniales</taxon>
        <taxon>Pucciniaceae</taxon>
        <taxon>Puccinia</taxon>
    </lineage>
</organism>
<feature type="region of interest" description="Disordered" evidence="1">
    <location>
        <begin position="1"/>
        <end position="108"/>
    </location>
</feature>
<name>A0A0L0VB19_9BASI</name>
<dbReference type="STRING" id="1165861.A0A0L0VB19"/>
<feature type="compositionally biased region" description="Polar residues" evidence="1">
    <location>
        <begin position="76"/>
        <end position="87"/>
    </location>
</feature>
<sequence>MFGSIMFPDQDDDKEIKSSASDSRQSSSSSSSSEQEEVDKSCSPPPPPKRPRPNKKRPRKSDSCEIEIVPSENHAQRSCQLSTSLDSQRPIGKVKSPSSKSDCNHPSKRCKANLENVTRPTVYSPGEFAQHSTSSAIVENV</sequence>
<proteinExistence type="predicted"/>
<feature type="compositionally biased region" description="Low complexity" evidence="1">
    <location>
        <begin position="18"/>
        <end position="33"/>
    </location>
</feature>
<accession>A0A0L0VB19</accession>
<dbReference type="EMBL" id="AJIL01000085">
    <property type="protein sequence ID" value="KNE96204.1"/>
    <property type="molecule type" value="Genomic_DNA"/>
</dbReference>
<comment type="caution">
    <text evidence="2">The sequence shown here is derived from an EMBL/GenBank/DDBJ whole genome shotgun (WGS) entry which is preliminary data.</text>
</comment>
<reference evidence="3" key="1">
    <citation type="submission" date="2014-03" db="EMBL/GenBank/DDBJ databases">
        <title>The Genome Sequence of Puccinia striiformis f. sp. tritici PST-78.</title>
        <authorList>
            <consortium name="The Broad Institute Genome Sequencing Platform"/>
            <person name="Cuomo C."/>
            <person name="Hulbert S."/>
            <person name="Chen X."/>
            <person name="Walker B."/>
            <person name="Young S.K."/>
            <person name="Zeng Q."/>
            <person name="Gargeya S."/>
            <person name="Fitzgerald M."/>
            <person name="Haas B."/>
            <person name="Abouelleil A."/>
            <person name="Alvarado L."/>
            <person name="Arachchi H.M."/>
            <person name="Berlin A.M."/>
            <person name="Chapman S.B."/>
            <person name="Goldberg J."/>
            <person name="Griggs A."/>
            <person name="Gujja S."/>
            <person name="Hansen M."/>
            <person name="Howarth C."/>
            <person name="Imamovic A."/>
            <person name="Larimer J."/>
            <person name="McCowan C."/>
            <person name="Montmayeur A."/>
            <person name="Murphy C."/>
            <person name="Neiman D."/>
            <person name="Pearson M."/>
            <person name="Priest M."/>
            <person name="Roberts A."/>
            <person name="Saif S."/>
            <person name="Shea T."/>
            <person name="Sisk P."/>
            <person name="Sykes S."/>
            <person name="Wortman J."/>
            <person name="Nusbaum C."/>
            <person name="Birren B."/>
        </authorList>
    </citation>
    <scope>NUCLEOTIDE SEQUENCE [LARGE SCALE GENOMIC DNA]</scope>
    <source>
        <strain evidence="3">race PST-78</strain>
    </source>
</reference>
<protein>
    <submittedName>
        <fullName evidence="2">Uncharacterized protein</fullName>
    </submittedName>
</protein>
<keyword evidence="3" id="KW-1185">Reference proteome</keyword>
<evidence type="ECO:0000256" key="1">
    <source>
        <dbReference type="SAM" id="MobiDB-lite"/>
    </source>
</evidence>
<dbReference type="Proteomes" id="UP000054564">
    <property type="component" value="Unassembled WGS sequence"/>
</dbReference>